<feature type="region of interest" description="Disordered" evidence="5">
    <location>
        <begin position="1"/>
        <end position="20"/>
    </location>
</feature>
<comment type="caution">
    <text evidence="7">The sequence shown here is derived from an EMBL/GenBank/DDBJ whole genome shotgun (WGS) entry which is preliminary data.</text>
</comment>
<name>A0A9X2E613_9NOCA</name>
<evidence type="ECO:0000259" key="6">
    <source>
        <dbReference type="PROSITE" id="PS51462"/>
    </source>
</evidence>
<organism evidence="7 8">
    <name type="scientific">Nocardia pulmonis</name>
    <dbReference type="NCBI Taxonomy" id="2951408"/>
    <lineage>
        <taxon>Bacteria</taxon>
        <taxon>Bacillati</taxon>
        <taxon>Actinomycetota</taxon>
        <taxon>Actinomycetes</taxon>
        <taxon>Mycobacteriales</taxon>
        <taxon>Nocardiaceae</taxon>
        <taxon>Nocardia</taxon>
    </lineage>
</organism>
<comment type="cofactor">
    <cofactor evidence="1">
        <name>Mg(2+)</name>
        <dbReference type="ChEBI" id="CHEBI:18420"/>
    </cofactor>
</comment>
<reference evidence="7" key="1">
    <citation type="submission" date="2022-06" db="EMBL/GenBank/DDBJ databases">
        <title>Novel species in genus nocardia.</title>
        <authorList>
            <person name="Li F."/>
        </authorList>
    </citation>
    <scope>NUCLEOTIDE SEQUENCE</scope>
    <source>
        <strain evidence="7">CDC141</strain>
    </source>
</reference>
<evidence type="ECO:0000313" key="7">
    <source>
        <dbReference type="EMBL" id="MCM6774469.1"/>
    </source>
</evidence>
<dbReference type="SUPFAM" id="SSF55811">
    <property type="entry name" value="Nudix"/>
    <property type="match status" value="1"/>
</dbReference>
<evidence type="ECO:0000256" key="1">
    <source>
        <dbReference type="ARBA" id="ARBA00001946"/>
    </source>
</evidence>
<dbReference type="InterPro" id="IPR020476">
    <property type="entry name" value="Nudix_hydrolase"/>
</dbReference>
<dbReference type="Proteomes" id="UP001139157">
    <property type="component" value="Unassembled WGS sequence"/>
</dbReference>
<dbReference type="Pfam" id="PF00293">
    <property type="entry name" value="NUDIX"/>
    <property type="match status" value="1"/>
</dbReference>
<proteinExistence type="inferred from homology"/>
<evidence type="ECO:0000256" key="3">
    <source>
        <dbReference type="ARBA" id="ARBA00022801"/>
    </source>
</evidence>
<evidence type="ECO:0000256" key="2">
    <source>
        <dbReference type="ARBA" id="ARBA00005582"/>
    </source>
</evidence>
<dbReference type="InterPro" id="IPR015797">
    <property type="entry name" value="NUDIX_hydrolase-like_dom_sf"/>
</dbReference>
<comment type="similarity">
    <text evidence="2 4">Belongs to the Nudix hydrolase family.</text>
</comment>
<dbReference type="InterPro" id="IPR020084">
    <property type="entry name" value="NUDIX_hydrolase_CS"/>
</dbReference>
<dbReference type="PROSITE" id="PS51462">
    <property type="entry name" value="NUDIX"/>
    <property type="match status" value="1"/>
</dbReference>
<dbReference type="AlphaFoldDB" id="A0A9X2E613"/>
<dbReference type="InterPro" id="IPR000086">
    <property type="entry name" value="NUDIX_hydrolase_dom"/>
</dbReference>
<protein>
    <submittedName>
        <fullName evidence="7">NUDIX domain-containing protein</fullName>
    </submittedName>
</protein>
<evidence type="ECO:0000256" key="4">
    <source>
        <dbReference type="RuleBase" id="RU003476"/>
    </source>
</evidence>
<keyword evidence="3 4" id="KW-0378">Hydrolase</keyword>
<evidence type="ECO:0000313" key="8">
    <source>
        <dbReference type="Proteomes" id="UP001139157"/>
    </source>
</evidence>
<dbReference type="GO" id="GO:0016787">
    <property type="term" value="F:hydrolase activity"/>
    <property type="evidence" value="ECO:0007669"/>
    <property type="project" value="UniProtKB-KW"/>
</dbReference>
<sequence>MQWFLAETGQGRSRGKSPEELSAAVDDELIDVLGQVLLLAYQRGTDVQAVLDRKWLRRQESDEPLPVSTELIARAVIRSGDRILVVREHGKHYCMLPGGHVEPGEPVEDALTRELSEELGVTARVGDWVAVIEHSYVDDTGTAHHELNLVFTAAIVGNPDSREAHFECFWLPTDRIAATDLRPHTMKDALWDTADSPIWRK</sequence>
<dbReference type="PANTHER" id="PTHR43046:SF14">
    <property type="entry name" value="MUTT_NUDIX FAMILY PROTEIN"/>
    <property type="match status" value="1"/>
</dbReference>
<feature type="domain" description="Nudix hydrolase" evidence="6">
    <location>
        <begin position="62"/>
        <end position="194"/>
    </location>
</feature>
<keyword evidence="8" id="KW-1185">Reference proteome</keyword>
<dbReference type="PROSITE" id="PS00893">
    <property type="entry name" value="NUDIX_BOX"/>
    <property type="match status" value="1"/>
</dbReference>
<accession>A0A9X2E613</accession>
<dbReference type="PANTHER" id="PTHR43046">
    <property type="entry name" value="GDP-MANNOSE MANNOSYL HYDROLASE"/>
    <property type="match status" value="1"/>
</dbReference>
<dbReference type="Gene3D" id="3.90.79.10">
    <property type="entry name" value="Nucleoside Triphosphate Pyrophosphohydrolase"/>
    <property type="match status" value="1"/>
</dbReference>
<evidence type="ECO:0000256" key="5">
    <source>
        <dbReference type="SAM" id="MobiDB-lite"/>
    </source>
</evidence>
<dbReference type="PRINTS" id="PR00502">
    <property type="entry name" value="NUDIXFAMILY"/>
</dbReference>
<dbReference type="EMBL" id="JAMRXG010000005">
    <property type="protein sequence ID" value="MCM6774469.1"/>
    <property type="molecule type" value="Genomic_DNA"/>
</dbReference>
<gene>
    <name evidence="7" type="ORF">NDR86_13390</name>
</gene>